<sequence>MKVAVIEAVLSGDKIWTSEDEVFEIVIKWAHMQFPGLQERKEALGSYITRLVRFPFMTNEKLREVLVCEDLNGDFAKDVVNEALLFKAESLYGNGVINPSSNESAEKQFVMRAYMKQIIFYDLRLEDCKKLKLEGIKLYSEEFFLGKQPFSLRMHYEPSIDSFGLFLSIQNTSLVAIEVEGEFAVKKKPEMVFVRKFILKRMPYKIKYNYRGTFNLVHMPWESFISDNSPYFIDGVLHLKVDLSVVEKKNEKFCR</sequence>
<dbReference type="AlphaFoldDB" id="A0AAV9AKU8"/>
<dbReference type="InterPro" id="IPR011705">
    <property type="entry name" value="BACK"/>
</dbReference>
<reference evidence="5" key="2">
    <citation type="submission" date="2023-06" db="EMBL/GenBank/DDBJ databases">
        <authorList>
            <person name="Ma L."/>
            <person name="Liu K.-W."/>
            <person name="Li Z."/>
            <person name="Hsiao Y.-Y."/>
            <person name="Qi Y."/>
            <person name="Fu T."/>
            <person name="Tang G."/>
            <person name="Zhang D."/>
            <person name="Sun W.-H."/>
            <person name="Liu D.-K."/>
            <person name="Li Y."/>
            <person name="Chen G.-Z."/>
            <person name="Liu X.-D."/>
            <person name="Liao X.-Y."/>
            <person name="Jiang Y.-T."/>
            <person name="Yu X."/>
            <person name="Hao Y."/>
            <person name="Huang J."/>
            <person name="Zhao X.-W."/>
            <person name="Ke S."/>
            <person name="Chen Y.-Y."/>
            <person name="Wu W.-L."/>
            <person name="Hsu J.-L."/>
            <person name="Lin Y.-F."/>
            <person name="Huang M.-D."/>
            <person name="Li C.-Y."/>
            <person name="Huang L."/>
            <person name="Wang Z.-W."/>
            <person name="Zhao X."/>
            <person name="Zhong W.-Y."/>
            <person name="Peng D.-H."/>
            <person name="Ahmad S."/>
            <person name="Lan S."/>
            <person name="Zhang J.-S."/>
            <person name="Tsai W.-C."/>
            <person name="Van De Peer Y."/>
            <person name="Liu Z.-J."/>
        </authorList>
    </citation>
    <scope>NUCLEOTIDE SEQUENCE</scope>
    <source>
        <strain evidence="5">SCP</strain>
        <tissue evidence="5">Leaves</tissue>
    </source>
</reference>
<organism evidence="5 6">
    <name type="scientific">Acorus gramineus</name>
    <name type="common">Dwarf sweet flag</name>
    <dbReference type="NCBI Taxonomy" id="55184"/>
    <lineage>
        <taxon>Eukaryota</taxon>
        <taxon>Viridiplantae</taxon>
        <taxon>Streptophyta</taxon>
        <taxon>Embryophyta</taxon>
        <taxon>Tracheophyta</taxon>
        <taxon>Spermatophyta</taxon>
        <taxon>Magnoliopsida</taxon>
        <taxon>Liliopsida</taxon>
        <taxon>Acoraceae</taxon>
        <taxon>Acorus</taxon>
    </lineage>
</organism>
<proteinExistence type="predicted"/>
<evidence type="ECO:0000313" key="5">
    <source>
        <dbReference type="EMBL" id="KAK1264988.1"/>
    </source>
</evidence>
<keyword evidence="3" id="KW-0833">Ubl conjugation pathway</keyword>
<evidence type="ECO:0000256" key="2">
    <source>
        <dbReference type="ARBA" id="ARBA00004906"/>
    </source>
</evidence>
<dbReference type="GO" id="GO:0010114">
    <property type="term" value="P:response to red light"/>
    <property type="evidence" value="ECO:0007669"/>
    <property type="project" value="TreeGrafter"/>
</dbReference>
<evidence type="ECO:0000313" key="6">
    <source>
        <dbReference type="Proteomes" id="UP001179952"/>
    </source>
</evidence>
<dbReference type="Proteomes" id="UP001179952">
    <property type="component" value="Unassembled WGS sequence"/>
</dbReference>
<dbReference type="PANTHER" id="PTHR46336">
    <property type="entry name" value="OS02G0260700 PROTEIN"/>
    <property type="match status" value="1"/>
</dbReference>
<dbReference type="Gene3D" id="1.25.40.420">
    <property type="match status" value="1"/>
</dbReference>
<dbReference type="GO" id="GO:0005634">
    <property type="term" value="C:nucleus"/>
    <property type="evidence" value="ECO:0007669"/>
    <property type="project" value="TreeGrafter"/>
</dbReference>
<dbReference type="FunFam" id="1.25.40.420:FF:000008">
    <property type="entry name" value="BTB/POZ domain-containing protein POB1"/>
    <property type="match status" value="1"/>
</dbReference>
<feature type="domain" description="BACK" evidence="4">
    <location>
        <begin position="4"/>
        <end position="65"/>
    </location>
</feature>
<evidence type="ECO:0000259" key="4">
    <source>
        <dbReference type="Pfam" id="PF07707"/>
    </source>
</evidence>
<dbReference type="Pfam" id="PF07707">
    <property type="entry name" value="BACK"/>
    <property type="match status" value="1"/>
</dbReference>
<comment type="function">
    <text evidence="1">May act as a substrate-specific adapter of an E3 ubiquitin-protein ligase complex (CUL3-RBX1-BTB) which mediates the ubiquitination and subsequent proteasomal degradation of target proteins.</text>
</comment>
<comment type="pathway">
    <text evidence="2">Protein modification; protein ubiquitination.</text>
</comment>
<comment type="caution">
    <text evidence="5">The sequence shown here is derived from an EMBL/GenBank/DDBJ whole genome shotgun (WGS) entry which is preliminary data.</text>
</comment>
<dbReference type="EMBL" id="JAUJYN010000008">
    <property type="protein sequence ID" value="KAK1264988.1"/>
    <property type="molecule type" value="Genomic_DNA"/>
</dbReference>
<gene>
    <name evidence="5" type="ORF">QJS04_geneDACA011184</name>
</gene>
<evidence type="ECO:0000256" key="1">
    <source>
        <dbReference type="ARBA" id="ARBA00002668"/>
    </source>
</evidence>
<keyword evidence="6" id="KW-1185">Reference proteome</keyword>
<name>A0AAV9AKU8_ACOGR</name>
<dbReference type="PANTHER" id="PTHR46336:SF3">
    <property type="entry name" value="BTB_POZ DOMAIN-CONTAINING PROTEIN POB1"/>
    <property type="match status" value="1"/>
</dbReference>
<protein>
    <submittedName>
        <fullName evidence="5">BTB/POZ domain-containing protein POB1</fullName>
    </submittedName>
</protein>
<dbReference type="InterPro" id="IPR045890">
    <property type="entry name" value="POB1-like"/>
</dbReference>
<reference evidence="5" key="1">
    <citation type="journal article" date="2023" name="Nat. Commun.">
        <title>Diploid and tetraploid genomes of Acorus and the evolution of monocots.</title>
        <authorList>
            <person name="Ma L."/>
            <person name="Liu K.W."/>
            <person name="Li Z."/>
            <person name="Hsiao Y.Y."/>
            <person name="Qi Y."/>
            <person name="Fu T."/>
            <person name="Tang G.D."/>
            <person name="Zhang D."/>
            <person name="Sun W.H."/>
            <person name="Liu D.K."/>
            <person name="Li Y."/>
            <person name="Chen G.Z."/>
            <person name="Liu X.D."/>
            <person name="Liao X.Y."/>
            <person name="Jiang Y.T."/>
            <person name="Yu X."/>
            <person name="Hao Y."/>
            <person name="Huang J."/>
            <person name="Zhao X.W."/>
            <person name="Ke S."/>
            <person name="Chen Y.Y."/>
            <person name="Wu W.L."/>
            <person name="Hsu J.L."/>
            <person name="Lin Y.F."/>
            <person name="Huang M.D."/>
            <person name="Li C.Y."/>
            <person name="Huang L."/>
            <person name="Wang Z.W."/>
            <person name="Zhao X."/>
            <person name="Zhong W.Y."/>
            <person name="Peng D.H."/>
            <person name="Ahmad S."/>
            <person name="Lan S."/>
            <person name="Zhang J.S."/>
            <person name="Tsai W.C."/>
            <person name="Van de Peer Y."/>
            <person name="Liu Z.J."/>
        </authorList>
    </citation>
    <scope>NUCLEOTIDE SEQUENCE</scope>
    <source>
        <strain evidence="5">SCP</strain>
    </source>
</reference>
<evidence type="ECO:0000256" key="3">
    <source>
        <dbReference type="ARBA" id="ARBA00022786"/>
    </source>
</evidence>
<accession>A0AAV9AKU8</accession>